<dbReference type="Pfam" id="PF00407">
    <property type="entry name" value="Bet_v_1"/>
    <property type="match status" value="1"/>
</dbReference>
<dbReference type="STRING" id="180498.A0A067KJI2"/>
<keyword evidence="2" id="KW-0611">Plant defense</keyword>
<sequence length="165" mass="18149">MGTVTYEGQIEGSTPPAKLFKMIVLEPQIYLPKVLPGAIKSFVNLQGDGGPGTLRQITFPEGSPISHLKETVDAIDEENFIFEYSIIGGDPAIIDTSLVEKMSFQIKFEISPDGRTVCKRSCKAYTVDGVEVKEDEIRGSLEKTMQVFFGSFKLYEAYALANPDA</sequence>
<dbReference type="InterPro" id="IPR024949">
    <property type="entry name" value="Bet_v_I_allergen"/>
</dbReference>
<dbReference type="CDD" id="cd07816">
    <property type="entry name" value="Bet_v1-like"/>
    <property type="match status" value="1"/>
</dbReference>
<dbReference type="FunFam" id="3.30.530.20:FF:000007">
    <property type="entry name" value="Major pollen allergen Bet v 1-A"/>
    <property type="match status" value="1"/>
</dbReference>
<reference evidence="5 6" key="1">
    <citation type="journal article" date="2014" name="PLoS ONE">
        <title>Global Analysis of Gene Expression Profiles in Physic Nut (Jatropha curcas L.) Seedlings Exposed to Salt Stress.</title>
        <authorList>
            <person name="Zhang L."/>
            <person name="Zhang C."/>
            <person name="Wu P."/>
            <person name="Chen Y."/>
            <person name="Li M."/>
            <person name="Jiang H."/>
            <person name="Wu G."/>
        </authorList>
    </citation>
    <scope>NUCLEOTIDE SEQUENCE [LARGE SCALE GENOMIC DNA]</scope>
    <source>
        <strain evidence="6">cv. GZQX0401</strain>
        <tissue evidence="5">Young leaves</tissue>
    </source>
</reference>
<keyword evidence="3" id="KW-0568">Pathogenesis-related protein</keyword>
<dbReference type="GO" id="GO:0006952">
    <property type="term" value="P:defense response"/>
    <property type="evidence" value="ECO:0007669"/>
    <property type="project" value="UniProtKB-KW"/>
</dbReference>
<dbReference type="InterPro" id="IPR023393">
    <property type="entry name" value="START-like_dom_sf"/>
</dbReference>
<dbReference type="GO" id="GO:0005737">
    <property type="term" value="C:cytoplasm"/>
    <property type="evidence" value="ECO:0007669"/>
    <property type="project" value="TreeGrafter"/>
</dbReference>
<evidence type="ECO:0000313" key="5">
    <source>
        <dbReference type="EMBL" id="KDP36252.1"/>
    </source>
</evidence>
<evidence type="ECO:0000313" key="6">
    <source>
        <dbReference type="Proteomes" id="UP000027138"/>
    </source>
</evidence>
<dbReference type="AlphaFoldDB" id="A0A067KJI2"/>
<organism evidence="5 6">
    <name type="scientific">Jatropha curcas</name>
    <name type="common">Barbados nut</name>
    <dbReference type="NCBI Taxonomy" id="180498"/>
    <lineage>
        <taxon>Eukaryota</taxon>
        <taxon>Viridiplantae</taxon>
        <taxon>Streptophyta</taxon>
        <taxon>Embryophyta</taxon>
        <taxon>Tracheophyta</taxon>
        <taxon>Spermatophyta</taxon>
        <taxon>Magnoliopsida</taxon>
        <taxon>eudicotyledons</taxon>
        <taxon>Gunneridae</taxon>
        <taxon>Pentapetalae</taxon>
        <taxon>rosids</taxon>
        <taxon>fabids</taxon>
        <taxon>Malpighiales</taxon>
        <taxon>Euphorbiaceae</taxon>
        <taxon>Crotonoideae</taxon>
        <taxon>Jatropheae</taxon>
        <taxon>Jatropha</taxon>
    </lineage>
</organism>
<dbReference type="SUPFAM" id="SSF55961">
    <property type="entry name" value="Bet v1-like"/>
    <property type="match status" value="1"/>
</dbReference>
<evidence type="ECO:0000256" key="1">
    <source>
        <dbReference type="ARBA" id="ARBA00009744"/>
    </source>
</evidence>
<name>A0A067KJI2_JATCU</name>
<protein>
    <recommendedName>
        <fullName evidence="4">Bet v I/Major latex protein domain-containing protein</fullName>
    </recommendedName>
</protein>
<dbReference type="PRINTS" id="PR00634">
    <property type="entry name" value="BETALLERGEN"/>
</dbReference>
<evidence type="ECO:0000256" key="3">
    <source>
        <dbReference type="ARBA" id="ARBA00023265"/>
    </source>
</evidence>
<dbReference type="Gene3D" id="3.30.530.20">
    <property type="match status" value="1"/>
</dbReference>
<evidence type="ECO:0000259" key="4">
    <source>
        <dbReference type="Pfam" id="PF00407"/>
    </source>
</evidence>
<accession>A0A067KJI2</accession>
<dbReference type="GO" id="GO:0038023">
    <property type="term" value="F:signaling receptor activity"/>
    <property type="evidence" value="ECO:0007669"/>
    <property type="project" value="InterPro"/>
</dbReference>
<dbReference type="GO" id="GO:0005634">
    <property type="term" value="C:nucleus"/>
    <property type="evidence" value="ECO:0007669"/>
    <property type="project" value="TreeGrafter"/>
</dbReference>
<dbReference type="EMBL" id="KK914446">
    <property type="protein sequence ID" value="KDP36252.1"/>
    <property type="molecule type" value="Genomic_DNA"/>
</dbReference>
<dbReference type="Proteomes" id="UP000027138">
    <property type="component" value="Unassembled WGS sequence"/>
</dbReference>
<dbReference type="OrthoDB" id="1858506at2759"/>
<dbReference type="GO" id="GO:0010427">
    <property type="term" value="F:abscisic acid binding"/>
    <property type="evidence" value="ECO:0007669"/>
    <property type="project" value="InterPro"/>
</dbReference>
<keyword evidence="6" id="KW-1185">Reference proteome</keyword>
<evidence type="ECO:0000256" key="2">
    <source>
        <dbReference type="ARBA" id="ARBA00022821"/>
    </source>
</evidence>
<dbReference type="InterPro" id="IPR000916">
    <property type="entry name" value="Bet_v_I/MLP"/>
</dbReference>
<proteinExistence type="inferred from homology"/>
<dbReference type="GO" id="GO:0009738">
    <property type="term" value="P:abscisic acid-activated signaling pathway"/>
    <property type="evidence" value="ECO:0007669"/>
    <property type="project" value="InterPro"/>
</dbReference>
<dbReference type="GO" id="GO:0004864">
    <property type="term" value="F:protein phosphatase inhibitor activity"/>
    <property type="evidence" value="ECO:0007669"/>
    <property type="project" value="InterPro"/>
</dbReference>
<feature type="domain" description="Bet v I/Major latex protein" evidence="4">
    <location>
        <begin position="1"/>
        <end position="119"/>
    </location>
</feature>
<dbReference type="KEGG" id="jcu:105635717"/>
<dbReference type="InterPro" id="IPR050279">
    <property type="entry name" value="Plant_def-hormone_signal"/>
</dbReference>
<dbReference type="PANTHER" id="PTHR31213:SF81">
    <property type="entry name" value="BET V I_MAJOR LATEX PROTEIN DOMAIN-CONTAINING PROTEIN"/>
    <property type="match status" value="1"/>
</dbReference>
<comment type="similarity">
    <text evidence="1">Belongs to the BetVI family.</text>
</comment>
<gene>
    <name evidence="5" type="ORF">JCGZ_09817</name>
</gene>
<dbReference type="PANTHER" id="PTHR31213">
    <property type="entry name" value="OS08G0374000 PROTEIN-RELATED"/>
    <property type="match status" value="1"/>
</dbReference>